<comment type="function">
    <text evidence="5 7">Catalyzes the condensation of carbamoyl phosphate and aspartate to form carbamoyl aspartate and inorganic phosphate, the committed step in the de novo pyrimidine nucleotide biosynthesis pathway.</text>
</comment>
<dbReference type="EC" id="2.1.3.2" evidence="7"/>
<feature type="binding site" evidence="7">
    <location>
        <position position="149"/>
    </location>
    <ligand>
        <name>carbamoyl phosphate</name>
        <dbReference type="ChEBI" id="CHEBI:58228"/>
    </ligand>
</feature>
<comment type="catalytic activity">
    <reaction evidence="6 7">
        <text>carbamoyl phosphate + L-aspartate = N-carbamoyl-L-aspartate + phosphate + H(+)</text>
        <dbReference type="Rhea" id="RHEA:20013"/>
        <dbReference type="ChEBI" id="CHEBI:15378"/>
        <dbReference type="ChEBI" id="CHEBI:29991"/>
        <dbReference type="ChEBI" id="CHEBI:32814"/>
        <dbReference type="ChEBI" id="CHEBI:43474"/>
        <dbReference type="ChEBI" id="CHEBI:58228"/>
        <dbReference type="EC" id="2.1.3.2"/>
    </reaction>
</comment>
<evidence type="ECO:0000313" key="11">
    <source>
        <dbReference type="Proteomes" id="UP000184295"/>
    </source>
</evidence>
<evidence type="ECO:0000259" key="8">
    <source>
        <dbReference type="Pfam" id="PF00185"/>
    </source>
</evidence>
<dbReference type="GO" id="GO:0004070">
    <property type="term" value="F:aspartate carbamoyltransferase activity"/>
    <property type="evidence" value="ECO:0007669"/>
    <property type="project" value="UniProtKB-UniRule"/>
</dbReference>
<comment type="subunit">
    <text evidence="7">Heterododecamer (2C3:3R2) of six catalytic PyrB chains organized as two trimers (C3), and six regulatory PyrI chains organized as three dimers (R2).</text>
</comment>
<feature type="domain" description="Aspartate/ornithine carbamoyltransferase Asp/Orn-binding" evidence="8">
    <location>
        <begin position="168"/>
        <end position="311"/>
    </location>
</feature>
<comment type="pathway">
    <text evidence="1 7">Pyrimidine metabolism; UMP biosynthesis via de novo pathway; (S)-dihydroorotate from bicarbonate: step 2/3.</text>
</comment>
<dbReference type="GO" id="GO:0044205">
    <property type="term" value="P:'de novo' UMP biosynthetic process"/>
    <property type="evidence" value="ECO:0007669"/>
    <property type="project" value="UniProtKB-UniRule"/>
</dbReference>
<keyword evidence="4 7" id="KW-0665">Pyrimidine biosynthesis</keyword>
<dbReference type="Pfam" id="PF02729">
    <property type="entry name" value="OTCace_N"/>
    <property type="match status" value="1"/>
</dbReference>
<dbReference type="OrthoDB" id="9774690at2"/>
<dbReference type="PANTHER" id="PTHR45753:SF6">
    <property type="entry name" value="ASPARTATE CARBAMOYLTRANSFERASE"/>
    <property type="match status" value="1"/>
</dbReference>
<dbReference type="NCBIfam" id="TIGR00670">
    <property type="entry name" value="asp_carb_tr"/>
    <property type="match status" value="1"/>
</dbReference>
<evidence type="ECO:0000259" key="9">
    <source>
        <dbReference type="Pfam" id="PF02729"/>
    </source>
</evidence>
<reference evidence="11" key="1">
    <citation type="submission" date="2016-11" db="EMBL/GenBank/DDBJ databases">
        <authorList>
            <person name="Varghese N."/>
            <person name="Submissions S."/>
        </authorList>
    </citation>
    <scope>NUCLEOTIDE SEQUENCE [LARGE SCALE GENOMIC DNA]</scope>
    <source>
        <strain evidence="11">DSM 19514</strain>
    </source>
</reference>
<evidence type="ECO:0000256" key="7">
    <source>
        <dbReference type="HAMAP-Rule" id="MF_00001"/>
    </source>
</evidence>
<dbReference type="InterPro" id="IPR006131">
    <property type="entry name" value="Asp_carbamoyltransf_Asp/Orn-bd"/>
</dbReference>
<accession>A0A1M4T6R2</accession>
<protein>
    <recommendedName>
        <fullName evidence="7">Aspartate carbamoyltransferase</fullName>
        <ecNumber evidence="7">2.1.3.2</ecNumber>
    </recommendedName>
    <alternativeName>
        <fullName evidence="7">Aspartate transcarbamylase</fullName>
        <shortName evidence="7">ATCase</shortName>
    </alternativeName>
</protein>
<feature type="binding site" evidence="7">
    <location>
        <position position="118"/>
    </location>
    <ligand>
        <name>carbamoyl phosphate</name>
        <dbReference type="ChEBI" id="CHEBI:58228"/>
    </ligand>
</feature>
<keyword evidence="3 7" id="KW-0808">Transferase</keyword>
<feature type="binding site" evidence="7">
    <location>
        <position position="69"/>
    </location>
    <ligand>
        <name>carbamoyl phosphate</name>
        <dbReference type="ChEBI" id="CHEBI:58228"/>
    </ligand>
</feature>
<comment type="similarity">
    <text evidence="2 7">Belongs to the aspartate/ornithine carbamoyltransferase superfamily. ATCase family.</text>
</comment>
<sequence>MTVLDDRRCRGVSGKDFLAIAELTKDKVQTLVEQAHFYQRRFSKEGVRDFGELKGQVVVSLFYENSTRTRMSFERATKLLGGDFAYFDIASSSVAKGESLRDTATVLEALGFSAVVVRHYSEGVSHQVAKWLDIPVINAGDGCHEHPSQAIGDLVTLSERFGSLKALDGLKVAFVGDVAHSRVARSVSRAVALFGASSVFVGPPEMLPPFRNMPVVYDLDEVIGEVDVLYMLRVQQERLLERETIDLASYVRRFQLNQIRSAKMRQGGVIMHPGPMNVGVEVDAYVSKSLELLAPAQVRNGVFGRMAILSSLLGGEEVA</sequence>
<feature type="binding site" evidence="7">
    <location>
        <position position="274"/>
    </location>
    <ligand>
        <name>carbamoyl phosphate</name>
        <dbReference type="ChEBI" id="CHEBI:58228"/>
    </ligand>
</feature>
<dbReference type="AlphaFoldDB" id="A0A1M4T6R2"/>
<feature type="binding site" evidence="7">
    <location>
        <position position="233"/>
    </location>
    <ligand>
        <name>L-aspartate</name>
        <dbReference type="ChEBI" id="CHEBI:29991"/>
    </ligand>
</feature>
<dbReference type="EMBL" id="FQUL01000004">
    <property type="protein sequence ID" value="SHE40044.1"/>
    <property type="molecule type" value="Genomic_DNA"/>
</dbReference>
<feature type="binding site" evidence="7">
    <location>
        <position position="275"/>
    </location>
    <ligand>
        <name>carbamoyl phosphate</name>
        <dbReference type="ChEBI" id="CHEBI:58228"/>
    </ligand>
</feature>
<dbReference type="SUPFAM" id="SSF53671">
    <property type="entry name" value="Aspartate/ornithine carbamoyltransferase"/>
    <property type="match status" value="1"/>
</dbReference>
<dbReference type="NCBIfam" id="NF002032">
    <property type="entry name" value="PRK00856.1"/>
    <property type="match status" value="1"/>
</dbReference>
<name>A0A1M4T6R2_9ACTN</name>
<dbReference type="GO" id="GO:0005829">
    <property type="term" value="C:cytosol"/>
    <property type="evidence" value="ECO:0007669"/>
    <property type="project" value="TreeGrafter"/>
</dbReference>
<dbReference type="Gene3D" id="3.40.50.1370">
    <property type="entry name" value="Aspartate/ornithine carbamoyltransferase"/>
    <property type="match status" value="2"/>
</dbReference>
<dbReference type="InterPro" id="IPR006132">
    <property type="entry name" value="Asp/Orn_carbamoyltranf_P-bd"/>
</dbReference>
<keyword evidence="11" id="KW-1185">Reference proteome</keyword>
<dbReference type="InterPro" id="IPR006130">
    <property type="entry name" value="Asp/Orn_carbamoylTrfase"/>
</dbReference>
<feature type="binding site" evidence="7">
    <location>
        <position position="146"/>
    </location>
    <ligand>
        <name>carbamoyl phosphate</name>
        <dbReference type="ChEBI" id="CHEBI:58228"/>
    </ligand>
</feature>
<evidence type="ECO:0000313" key="10">
    <source>
        <dbReference type="EMBL" id="SHE40044.1"/>
    </source>
</evidence>
<evidence type="ECO:0000256" key="3">
    <source>
        <dbReference type="ARBA" id="ARBA00022679"/>
    </source>
</evidence>
<feature type="binding site" evidence="7">
    <location>
        <position position="96"/>
    </location>
    <ligand>
        <name>L-aspartate</name>
        <dbReference type="ChEBI" id="CHEBI:29991"/>
    </ligand>
</feature>
<gene>
    <name evidence="7" type="primary">pyrB</name>
    <name evidence="10" type="ORF">SAMN02745225_00521</name>
</gene>
<dbReference type="InterPro" id="IPR002082">
    <property type="entry name" value="Asp_carbamoyltransf"/>
</dbReference>
<evidence type="ECO:0000256" key="4">
    <source>
        <dbReference type="ARBA" id="ARBA00022975"/>
    </source>
</evidence>
<feature type="domain" description="Aspartate/ornithine carbamoyltransferase carbamoyl-P binding" evidence="9">
    <location>
        <begin position="15"/>
        <end position="159"/>
    </location>
</feature>
<dbReference type="InterPro" id="IPR036901">
    <property type="entry name" value="Asp/Orn_carbamoylTrfase_sf"/>
</dbReference>
<feature type="binding site" evidence="7">
    <location>
        <position position="182"/>
    </location>
    <ligand>
        <name>L-aspartate</name>
        <dbReference type="ChEBI" id="CHEBI:29991"/>
    </ligand>
</feature>
<dbReference type="PROSITE" id="PS00097">
    <property type="entry name" value="CARBAMOYLTRANSFERASE"/>
    <property type="match status" value="1"/>
</dbReference>
<dbReference type="GO" id="GO:0006207">
    <property type="term" value="P:'de novo' pyrimidine nucleobase biosynthetic process"/>
    <property type="evidence" value="ECO:0007669"/>
    <property type="project" value="InterPro"/>
</dbReference>
<dbReference type="UniPathway" id="UPA00070">
    <property type="reaction ID" value="UER00116"/>
</dbReference>
<dbReference type="STRING" id="1121881.SAMN02745225_00521"/>
<organism evidence="10 11">
    <name type="scientific">Ferrithrix thermotolerans DSM 19514</name>
    <dbReference type="NCBI Taxonomy" id="1121881"/>
    <lineage>
        <taxon>Bacteria</taxon>
        <taxon>Bacillati</taxon>
        <taxon>Actinomycetota</taxon>
        <taxon>Acidimicrobiia</taxon>
        <taxon>Acidimicrobiales</taxon>
        <taxon>Acidimicrobiaceae</taxon>
        <taxon>Ferrithrix</taxon>
    </lineage>
</organism>
<dbReference type="Pfam" id="PF00185">
    <property type="entry name" value="OTCace"/>
    <property type="match status" value="1"/>
</dbReference>
<dbReference type="PANTHER" id="PTHR45753">
    <property type="entry name" value="ORNITHINE CARBAMOYLTRANSFERASE, MITOCHONDRIAL"/>
    <property type="match status" value="1"/>
</dbReference>
<evidence type="ECO:0000256" key="6">
    <source>
        <dbReference type="ARBA" id="ARBA00048859"/>
    </source>
</evidence>
<evidence type="ECO:0000256" key="2">
    <source>
        <dbReference type="ARBA" id="ARBA00008896"/>
    </source>
</evidence>
<dbReference type="GO" id="GO:0006520">
    <property type="term" value="P:amino acid metabolic process"/>
    <property type="evidence" value="ECO:0007669"/>
    <property type="project" value="InterPro"/>
</dbReference>
<dbReference type="PRINTS" id="PR00100">
    <property type="entry name" value="AOTCASE"/>
</dbReference>
<feature type="binding site" evidence="7">
    <location>
        <position position="68"/>
    </location>
    <ligand>
        <name>carbamoyl phosphate</name>
        <dbReference type="ChEBI" id="CHEBI:58228"/>
    </ligand>
</feature>
<evidence type="ECO:0000256" key="1">
    <source>
        <dbReference type="ARBA" id="ARBA00004852"/>
    </source>
</evidence>
<evidence type="ECO:0000256" key="5">
    <source>
        <dbReference type="ARBA" id="ARBA00043884"/>
    </source>
</evidence>
<dbReference type="HAMAP" id="MF_00001">
    <property type="entry name" value="Asp_carb_tr"/>
    <property type="match status" value="1"/>
</dbReference>
<dbReference type="Proteomes" id="UP000184295">
    <property type="component" value="Unassembled WGS sequence"/>
</dbReference>
<proteinExistence type="inferred from homology"/>
<dbReference type="GO" id="GO:0016597">
    <property type="term" value="F:amino acid binding"/>
    <property type="evidence" value="ECO:0007669"/>
    <property type="project" value="InterPro"/>
</dbReference>
<dbReference type="PRINTS" id="PR00101">
    <property type="entry name" value="ATCASE"/>
</dbReference>